<dbReference type="SMART" id="SM00047">
    <property type="entry name" value="LYZ2"/>
    <property type="match status" value="1"/>
</dbReference>
<dbReference type="GO" id="GO:0044780">
    <property type="term" value="P:bacterial-type flagellum assembly"/>
    <property type="evidence" value="ECO:0007669"/>
    <property type="project" value="InterPro"/>
</dbReference>
<keyword evidence="10" id="KW-0961">Cell wall biogenesis/degradation</keyword>
<evidence type="ECO:0000256" key="7">
    <source>
        <dbReference type="ARBA" id="ARBA00022795"/>
    </source>
</evidence>
<keyword evidence="8" id="KW-0378">Hydrolase</keyword>
<dbReference type="InterPro" id="IPR051056">
    <property type="entry name" value="Glycosyl_Hydrolase_73"/>
</dbReference>
<keyword evidence="14" id="KW-1185">Reference proteome</keyword>
<comment type="similarity">
    <text evidence="4">In the C-terminal section; belongs to the glycosyl hydrolase 73 family.</text>
</comment>
<gene>
    <name evidence="13" type="ORF">SAMN06297280_3020</name>
</gene>
<keyword evidence="6" id="KW-0574">Periplasm</keyword>
<accession>A0A285J995</accession>
<evidence type="ECO:0000256" key="10">
    <source>
        <dbReference type="ARBA" id="ARBA00023316"/>
    </source>
</evidence>
<keyword evidence="13" id="KW-0969">Cilium</keyword>
<evidence type="ECO:0000256" key="11">
    <source>
        <dbReference type="ARBA" id="ARBA00030835"/>
    </source>
</evidence>
<sequence>MSLTKTQVSYHDVNSLQNIKTAAKTDEKAGLRQAAEQFEAIFMSMLLTSMRKANSAFESEGMMNSQTTEFYRDMHDSQLSTDLAQKGALGLADLLVAQLDPTAGINRPVKDSELKMPGTASFNPLPQRPDVSKAVNSSELSTGVRHTLQAIADLPAGPPITNMNKATTQTAATEPVVPADWKISSPQEFVRKLLPAAKQAAKALGLDPMAMIAQAALETGWGQRMIKTAKGDNSFNLFGIKANNNWQGESAVVDTLEFRGGVAQKEQARFRSYGSPEQSLQDYASFISNSPRYQQALQVTAEPAAYFNELQAAGYATDPEYAQKIMAVYQSPTFNQVRAELNAAQDFNFGADE</sequence>
<dbReference type="GO" id="GO:0004040">
    <property type="term" value="F:amidase activity"/>
    <property type="evidence" value="ECO:0007669"/>
    <property type="project" value="InterPro"/>
</dbReference>
<protein>
    <recommendedName>
        <fullName evidence="5">Peptidoglycan hydrolase FlgJ</fullName>
    </recommendedName>
    <alternativeName>
        <fullName evidence="11">Muramidase FlgJ</fullName>
    </alternativeName>
</protein>
<evidence type="ECO:0000256" key="5">
    <source>
        <dbReference type="ARBA" id="ARBA00013433"/>
    </source>
</evidence>
<evidence type="ECO:0000256" key="9">
    <source>
        <dbReference type="ARBA" id="ARBA00023295"/>
    </source>
</evidence>
<evidence type="ECO:0000256" key="1">
    <source>
        <dbReference type="ARBA" id="ARBA00002954"/>
    </source>
</evidence>
<dbReference type="AlphaFoldDB" id="A0A285J995"/>
<dbReference type="GO" id="GO:0071555">
    <property type="term" value="P:cell wall organization"/>
    <property type="evidence" value="ECO:0007669"/>
    <property type="project" value="UniProtKB-KW"/>
</dbReference>
<dbReference type="Gene3D" id="1.10.530.10">
    <property type="match status" value="1"/>
</dbReference>
<dbReference type="NCBIfam" id="TIGR02541">
    <property type="entry name" value="flagell_FlgJ"/>
    <property type="match status" value="1"/>
</dbReference>
<reference evidence="14" key="1">
    <citation type="submission" date="2017-09" db="EMBL/GenBank/DDBJ databases">
        <authorList>
            <person name="Varghese N."/>
            <person name="Submissions S."/>
        </authorList>
    </citation>
    <scope>NUCLEOTIDE SEQUENCE [LARGE SCALE GENOMIC DNA]</scope>
    <source>
        <strain evidence="14">CGMCC 1.12461</strain>
    </source>
</reference>
<evidence type="ECO:0000313" key="14">
    <source>
        <dbReference type="Proteomes" id="UP000219353"/>
    </source>
</evidence>
<dbReference type="PANTHER" id="PTHR33308">
    <property type="entry name" value="PEPTIDOGLYCAN HYDROLASE FLGJ"/>
    <property type="match status" value="1"/>
</dbReference>
<evidence type="ECO:0000256" key="4">
    <source>
        <dbReference type="ARBA" id="ARBA00007974"/>
    </source>
</evidence>
<dbReference type="Pfam" id="PF01832">
    <property type="entry name" value="Glucosaminidase"/>
    <property type="match status" value="1"/>
</dbReference>
<dbReference type="Pfam" id="PF10135">
    <property type="entry name" value="Rod-binding"/>
    <property type="match status" value="1"/>
</dbReference>
<evidence type="ECO:0000313" key="13">
    <source>
        <dbReference type="EMBL" id="SNY55936.1"/>
    </source>
</evidence>
<dbReference type="OrthoDB" id="289937at2"/>
<keyword evidence="7" id="KW-1005">Bacterial flagellum biogenesis</keyword>
<name>A0A285J995_9GAMM</name>
<organism evidence="13 14">
    <name type="scientific">Arsukibacterium tuosuense</name>
    <dbReference type="NCBI Taxonomy" id="1323745"/>
    <lineage>
        <taxon>Bacteria</taxon>
        <taxon>Pseudomonadati</taxon>
        <taxon>Pseudomonadota</taxon>
        <taxon>Gammaproteobacteria</taxon>
        <taxon>Chromatiales</taxon>
        <taxon>Chromatiaceae</taxon>
        <taxon>Arsukibacterium</taxon>
    </lineage>
</organism>
<keyword evidence="13" id="KW-0966">Cell projection</keyword>
<dbReference type="RefSeq" id="WP_097112209.1">
    <property type="nucleotide sequence ID" value="NZ_OBEB01000006.1"/>
</dbReference>
<evidence type="ECO:0000256" key="3">
    <source>
        <dbReference type="ARBA" id="ARBA00006880"/>
    </source>
</evidence>
<dbReference type="GO" id="GO:0016798">
    <property type="term" value="F:hydrolase activity, acting on glycosyl bonds"/>
    <property type="evidence" value="ECO:0007669"/>
    <property type="project" value="UniProtKB-KW"/>
</dbReference>
<evidence type="ECO:0000256" key="2">
    <source>
        <dbReference type="ARBA" id="ARBA00004418"/>
    </source>
</evidence>
<keyword evidence="13" id="KW-0282">Flagellum</keyword>
<evidence type="ECO:0000259" key="12">
    <source>
        <dbReference type="SMART" id="SM00047"/>
    </source>
</evidence>
<dbReference type="GO" id="GO:0042597">
    <property type="term" value="C:periplasmic space"/>
    <property type="evidence" value="ECO:0007669"/>
    <property type="project" value="UniProtKB-SubCell"/>
</dbReference>
<feature type="domain" description="Mannosyl-glycoprotein endo-beta-N-acetylglucosamidase-like" evidence="12">
    <location>
        <begin position="178"/>
        <end position="335"/>
    </location>
</feature>
<dbReference type="PANTHER" id="PTHR33308:SF9">
    <property type="entry name" value="PEPTIDOGLYCAN HYDROLASE FLGJ"/>
    <property type="match status" value="1"/>
</dbReference>
<dbReference type="GO" id="GO:0071973">
    <property type="term" value="P:bacterial-type flagellum-dependent cell motility"/>
    <property type="evidence" value="ECO:0007669"/>
    <property type="project" value="TreeGrafter"/>
</dbReference>
<dbReference type="InterPro" id="IPR013377">
    <property type="entry name" value="FlgJ"/>
</dbReference>
<dbReference type="EMBL" id="OBEB01000006">
    <property type="protein sequence ID" value="SNY55936.1"/>
    <property type="molecule type" value="Genomic_DNA"/>
</dbReference>
<comment type="similarity">
    <text evidence="3">In the N-terminal section; belongs to the FlgJ family.</text>
</comment>
<dbReference type="Gene3D" id="2.10.70.40">
    <property type="entry name" value="peptidoglycan hydrolase"/>
    <property type="match status" value="1"/>
</dbReference>
<comment type="function">
    <text evidence="1">Flagellum-specific muramidase which hydrolyzes the peptidoglycan layer to assemble the rod structure in the periplasmic space.</text>
</comment>
<dbReference type="InterPro" id="IPR019301">
    <property type="entry name" value="Flagellar_prot_FlgJ_N"/>
</dbReference>
<dbReference type="InterPro" id="IPR002901">
    <property type="entry name" value="MGlyc_endo_b_GlcNAc-like_dom"/>
</dbReference>
<dbReference type="Proteomes" id="UP000219353">
    <property type="component" value="Unassembled WGS sequence"/>
</dbReference>
<comment type="subcellular location">
    <subcellularLocation>
        <location evidence="2">Periplasm</location>
    </subcellularLocation>
</comment>
<proteinExistence type="inferred from homology"/>
<evidence type="ECO:0000256" key="6">
    <source>
        <dbReference type="ARBA" id="ARBA00022764"/>
    </source>
</evidence>
<keyword evidence="9" id="KW-0326">Glycosidase</keyword>
<evidence type="ECO:0000256" key="8">
    <source>
        <dbReference type="ARBA" id="ARBA00022801"/>
    </source>
</evidence>